<dbReference type="GO" id="GO:0016740">
    <property type="term" value="F:transferase activity"/>
    <property type="evidence" value="ECO:0007669"/>
    <property type="project" value="UniProtKB-KW"/>
</dbReference>
<reference evidence="2" key="2">
    <citation type="submission" date="2023-07" db="EMBL/GenBank/DDBJ databases">
        <authorList>
            <person name="Shen H."/>
        </authorList>
    </citation>
    <scope>NUCLEOTIDE SEQUENCE</scope>
    <source>
        <strain evidence="2">TNR-22</strain>
    </source>
</reference>
<protein>
    <submittedName>
        <fullName evidence="2">Aminoglycoside phosphotransferase family protein</fullName>
        <ecNumber evidence="2">2.7.1.-</ecNumber>
    </submittedName>
</protein>
<reference evidence="2" key="1">
    <citation type="journal article" date="2015" name="Int. J. Syst. Evol. Microbiol.">
        <title>Rhizobium alvei sp. nov., isolated from a freshwater river.</title>
        <authorList>
            <person name="Sheu S.Y."/>
            <person name="Huang H.W."/>
            <person name="Young C.C."/>
            <person name="Chen W.M."/>
        </authorList>
    </citation>
    <scope>NUCLEOTIDE SEQUENCE</scope>
    <source>
        <strain evidence="2">TNR-22</strain>
    </source>
</reference>
<keyword evidence="3" id="KW-1185">Reference proteome</keyword>
<gene>
    <name evidence="2" type="ORF">Q4481_06660</name>
</gene>
<dbReference type="Gene3D" id="3.90.1200.10">
    <property type="match status" value="1"/>
</dbReference>
<sequence>MSVRGSILPAPEQKAADDRSEIELKGFSGARIVLIREDEAPPFVRKISGSVSGNARLKTQAIKQKLTGSLLDAIAATPRILDEGDLDGLYFFDMDYVKGLDGISFLRTAEFDDVRAFADGLCASLGRFAALEDDRQALVPRDVMLSKCREILASLPVDEMRGREIMERLVALVSAANLPEELTQTACHGDLTLENIVVTEDGRIYFIDLLDTFFPHWLADVAKLDQDLEGGWYTRKSAALPPGIIHYLRDRLIGFSEAQLPGAQPIIALILCVHFARILPYTRTEADRQFVLDRLDVLIARACDEFQSTTGSAQ</sequence>
<dbReference type="EC" id="2.7.1.-" evidence="2"/>
<dbReference type="Pfam" id="PF01636">
    <property type="entry name" value="APH"/>
    <property type="match status" value="1"/>
</dbReference>
<name>A0ABT8YIW2_9HYPH</name>
<evidence type="ECO:0000313" key="3">
    <source>
        <dbReference type="Proteomes" id="UP001174932"/>
    </source>
</evidence>
<evidence type="ECO:0000259" key="1">
    <source>
        <dbReference type="Pfam" id="PF01636"/>
    </source>
</evidence>
<feature type="domain" description="Aminoglycoside phosphotransferase" evidence="1">
    <location>
        <begin position="75"/>
        <end position="224"/>
    </location>
</feature>
<dbReference type="EMBL" id="JAUOZU010000006">
    <property type="protein sequence ID" value="MDO6963631.1"/>
    <property type="molecule type" value="Genomic_DNA"/>
</dbReference>
<dbReference type="Proteomes" id="UP001174932">
    <property type="component" value="Unassembled WGS sequence"/>
</dbReference>
<dbReference type="InterPro" id="IPR011009">
    <property type="entry name" value="Kinase-like_dom_sf"/>
</dbReference>
<evidence type="ECO:0000313" key="2">
    <source>
        <dbReference type="EMBL" id="MDO6963631.1"/>
    </source>
</evidence>
<accession>A0ABT8YIW2</accession>
<organism evidence="2 3">
    <name type="scientific">Rhizobium alvei</name>
    <dbReference type="NCBI Taxonomy" id="1132659"/>
    <lineage>
        <taxon>Bacteria</taxon>
        <taxon>Pseudomonadati</taxon>
        <taxon>Pseudomonadota</taxon>
        <taxon>Alphaproteobacteria</taxon>
        <taxon>Hyphomicrobiales</taxon>
        <taxon>Rhizobiaceae</taxon>
        <taxon>Rhizobium/Agrobacterium group</taxon>
        <taxon>Rhizobium</taxon>
    </lineage>
</organism>
<dbReference type="SUPFAM" id="SSF56112">
    <property type="entry name" value="Protein kinase-like (PK-like)"/>
    <property type="match status" value="1"/>
</dbReference>
<comment type="caution">
    <text evidence="2">The sequence shown here is derived from an EMBL/GenBank/DDBJ whole genome shotgun (WGS) entry which is preliminary data.</text>
</comment>
<proteinExistence type="predicted"/>
<dbReference type="RefSeq" id="WP_304375547.1">
    <property type="nucleotide sequence ID" value="NZ_JAUOZU010000006.1"/>
</dbReference>
<keyword evidence="2" id="KW-0808">Transferase</keyword>
<dbReference type="InterPro" id="IPR002575">
    <property type="entry name" value="Aminoglycoside_PTrfase"/>
</dbReference>